<evidence type="ECO:0000259" key="12">
    <source>
        <dbReference type="PROSITE" id="PS51044"/>
    </source>
</evidence>
<evidence type="ECO:0000256" key="9">
    <source>
        <dbReference type="ARBA" id="ARBA00023242"/>
    </source>
</evidence>
<sequence length="724" mass="77946">MTESHEEQLRRMVMTFRVSELQMLLGFAGKNKIGRKNELQTRAIGIVKLRNPAIHAKIRKLYKNIQLEMMSFGDRSQVAGGAPTPILSAQKAPMSLSTIAGYAQSVSGGGGINATISAPRYTVSTPQVASSGALSTAASYTSALTSNLYAVNPNVKLKRLPFYDIISELLKPSTLSPQVPGRYPTFAFSLSPQQANKLANSRDLRPGKQDYCVQVQMRFCLLETTCEQEDSFPPNVAVKINEKLCPLPTPVPTNKPGVEPKRPSRPVNVTALCRISPTVNNTIQVSWASEYGRLYVISVFLVQKLTSEDLLQRLKNKGVKKPDYTRLLIKQKLQEDADCEIATTSLRCSLMCPLGKMRMIMPCRASTCDHLQCFDASLYLQMNERKPTWTCPVCDKPALYDNLVIDGYFQEMLQENMNSNEVTLHKDGSWSPLLPKKETKEPEVVKRKLETSVETLSDDSDDEIEDQFNGPTPVAAEVSNNKKNAEMEVITLSDSDDDDPSPPAKRTKTGLVSLAASSPTTSATSASCNGTSGGGGAPYSSYVSSGAVSPQVICLDSPTSSPSPPTRRLNQGPSPLPAGTTMTPVISSTPASSFSSGDQRQVISVTSRLTPPVTTTNSRQSPIPHTTIIPLSSPATTSASASASRSITSNSSLLPPSPSPSYSLRGSSSAAAAAAAAAVAELTGMNSNPYTLTPSLQTLFSPLGLMPPTTVSSTLPYRPQDRYM</sequence>
<feature type="domain" description="SP-RING-type" evidence="12">
    <location>
        <begin position="337"/>
        <end position="418"/>
    </location>
</feature>
<keyword evidence="5" id="KW-0479">Metal-binding</keyword>
<dbReference type="InterPro" id="IPR036361">
    <property type="entry name" value="SAP_dom_sf"/>
</dbReference>
<dbReference type="Pfam" id="PF14324">
    <property type="entry name" value="PINIT"/>
    <property type="match status" value="1"/>
</dbReference>
<evidence type="ECO:0000259" key="13">
    <source>
        <dbReference type="PROSITE" id="PS51466"/>
    </source>
</evidence>
<evidence type="ECO:0000256" key="1">
    <source>
        <dbReference type="ARBA" id="ARBA00004123"/>
    </source>
</evidence>
<dbReference type="InterPro" id="IPR004181">
    <property type="entry name" value="Znf_MIZ"/>
</dbReference>
<evidence type="ECO:0000256" key="3">
    <source>
        <dbReference type="ARBA" id="ARBA00005383"/>
    </source>
</evidence>
<protein>
    <recommendedName>
        <fullName evidence="16">E3 SUMO-protein ligase PIAS2</fullName>
    </recommendedName>
</protein>
<comment type="caution">
    <text evidence="14">The sequence shown here is derived from an EMBL/GenBank/DDBJ whole genome shotgun (WGS) entry which is preliminary data.</text>
</comment>
<dbReference type="Pfam" id="PF02891">
    <property type="entry name" value="zf-MIZ"/>
    <property type="match status" value="1"/>
</dbReference>
<dbReference type="GO" id="GO:0003712">
    <property type="term" value="F:transcription coregulator activity"/>
    <property type="evidence" value="ECO:0007669"/>
    <property type="project" value="TreeGrafter"/>
</dbReference>
<dbReference type="InterPro" id="IPR013083">
    <property type="entry name" value="Znf_RING/FYVE/PHD"/>
</dbReference>
<evidence type="ECO:0000256" key="11">
    <source>
        <dbReference type="SAM" id="MobiDB-lite"/>
    </source>
</evidence>
<accession>A0AAE1QCH5</accession>
<dbReference type="GO" id="GO:0061665">
    <property type="term" value="F:SUMO ligase activity"/>
    <property type="evidence" value="ECO:0007669"/>
    <property type="project" value="TreeGrafter"/>
</dbReference>
<organism evidence="14 15">
    <name type="scientific">Petrolisthes manimaculis</name>
    <dbReference type="NCBI Taxonomy" id="1843537"/>
    <lineage>
        <taxon>Eukaryota</taxon>
        <taxon>Metazoa</taxon>
        <taxon>Ecdysozoa</taxon>
        <taxon>Arthropoda</taxon>
        <taxon>Crustacea</taxon>
        <taxon>Multicrustacea</taxon>
        <taxon>Malacostraca</taxon>
        <taxon>Eumalacostraca</taxon>
        <taxon>Eucarida</taxon>
        <taxon>Decapoda</taxon>
        <taxon>Pleocyemata</taxon>
        <taxon>Anomura</taxon>
        <taxon>Galatheoidea</taxon>
        <taxon>Porcellanidae</taxon>
        <taxon>Petrolisthes</taxon>
    </lineage>
</organism>
<evidence type="ECO:0000256" key="2">
    <source>
        <dbReference type="ARBA" id="ARBA00004718"/>
    </source>
</evidence>
<dbReference type="Gene3D" id="2.60.120.780">
    <property type="entry name" value="PINIT domain"/>
    <property type="match status" value="1"/>
</dbReference>
<feature type="region of interest" description="Disordered" evidence="11">
    <location>
        <begin position="453"/>
        <end position="532"/>
    </location>
</feature>
<dbReference type="GO" id="GO:0097240">
    <property type="term" value="P:chromosome attachment to the nuclear envelope"/>
    <property type="evidence" value="ECO:0007669"/>
    <property type="project" value="UniProtKB-ARBA"/>
</dbReference>
<name>A0AAE1QCH5_9EUCA</name>
<dbReference type="GO" id="GO:0006357">
    <property type="term" value="P:regulation of transcription by RNA polymerase II"/>
    <property type="evidence" value="ECO:0007669"/>
    <property type="project" value="TreeGrafter"/>
</dbReference>
<evidence type="ECO:0000256" key="4">
    <source>
        <dbReference type="ARBA" id="ARBA00022679"/>
    </source>
</evidence>
<reference evidence="14" key="1">
    <citation type="submission" date="2023-11" db="EMBL/GenBank/DDBJ databases">
        <title>Genome assemblies of two species of porcelain crab, Petrolisthes cinctipes and Petrolisthes manimaculis (Anomura: Porcellanidae).</title>
        <authorList>
            <person name="Angst P."/>
        </authorList>
    </citation>
    <scope>NUCLEOTIDE SEQUENCE</scope>
    <source>
        <strain evidence="14">PB745_02</strain>
        <tissue evidence="14">Gill</tissue>
    </source>
</reference>
<feature type="compositionally biased region" description="Low complexity" evidence="11">
    <location>
        <begin position="630"/>
        <end position="665"/>
    </location>
</feature>
<feature type="compositionally biased region" description="Low complexity" evidence="11">
    <location>
        <begin position="513"/>
        <end position="527"/>
    </location>
</feature>
<keyword evidence="8" id="KW-0862">Zinc</keyword>
<evidence type="ECO:0000256" key="10">
    <source>
        <dbReference type="PROSITE-ProRule" id="PRU00452"/>
    </source>
</evidence>
<dbReference type="GO" id="GO:0016925">
    <property type="term" value="P:protein sumoylation"/>
    <property type="evidence" value="ECO:0007669"/>
    <property type="project" value="TreeGrafter"/>
</dbReference>
<dbReference type="CDD" id="cd16790">
    <property type="entry name" value="SP-RING_PIAS"/>
    <property type="match status" value="1"/>
</dbReference>
<evidence type="ECO:0000256" key="7">
    <source>
        <dbReference type="ARBA" id="ARBA00022786"/>
    </source>
</evidence>
<dbReference type="Proteomes" id="UP001292094">
    <property type="component" value="Unassembled WGS sequence"/>
</dbReference>
<comment type="similarity">
    <text evidence="3">Belongs to the PIAS family.</text>
</comment>
<comment type="subcellular location">
    <subcellularLocation>
        <location evidence="1">Nucleus</location>
    </subcellularLocation>
</comment>
<dbReference type="Gene3D" id="1.10.720.30">
    <property type="entry name" value="SAP domain"/>
    <property type="match status" value="1"/>
</dbReference>
<dbReference type="PROSITE" id="PS51466">
    <property type="entry name" value="PINIT"/>
    <property type="match status" value="1"/>
</dbReference>
<dbReference type="FunFam" id="1.10.720.30:FF:000001">
    <property type="entry name" value="E3 SUMO-protein ligase PIAS2 isoform 1"/>
    <property type="match status" value="1"/>
</dbReference>
<evidence type="ECO:0008006" key="16">
    <source>
        <dbReference type="Google" id="ProtNLM"/>
    </source>
</evidence>
<evidence type="ECO:0000313" key="15">
    <source>
        <dbReference type="Proteomes" id="UP001292094"/>
    </source>
</evidence>
<dbReference type="InterPro" id="IPR038654">
    <property type="entry name" value="PINIT_sf"/>
</dbReference>
<dbReference type="PROSITE" id="PS51044">
    <property type="entry name" value="ZF_SP_RING"/>
    <property type="match status" value="1"/>
</dbReference>
<dbReference type="PANTHER" id="PTHR10782">
    <property type="entry name" value="ZINC FINGER MIZ DOMAIN-CONTAINING PROTEIN"/>
    <property type="match status" value="1"/>
</dbReference>
<dbReference type="GO" id="GO:0000785">
    <property type="term" value="C:chromatin"/>
    <property type="evidence" value="ECO:0007669"/>
    <property type="project" value="TreeGrafter"/>
</dbReference>
<dbReference type="GO" id="GO:0005634">
    <property type="term" value="C:nucleus"/>
    <property type="evidence" value="ECO:0007669"/>
    <property type="project" value="UniProtKB-SubCell"/>
</dbReference>
<feature type="compositionally biased region" description="Polar residues" evidence="11">
    <location>
        <begin position="580"/>
        <end position="624"/>
    </location>
</feature>
<evidence type="ECO:0000256" key="6">
    <source>
        <dbReference type="ARBA" id="ARBA00022771"/>
    </source>
</evidence>
<dbReference type="GO" id="GO:0008270">
    <property type="term" value="F:zinc ion binding"/>
    <property type="evidence" value="ECO:0007669"/>
    <property type="project" value="UniProtKB-KW"/>
</dbReference>
<dbReference type="EMBL" id="JAWZYT010000381">
    <property type="protein sequence ID" value="KAK4324076.1"/>
    <property type="molecule type" value="Genomic_DNA"/>
</dbReference>
<feature type="region of interest" description="Disordered" evidence="11">
    <location>
        <begin position="553"/>
        <end position="665"/>
    </location>
</feature>
<dbReference type="SUPFAM" id="SSF68906">
    <property type="entry name" value="SAP domain"/>
    <property type="match status" value="1"/>
</dbReference>
<keyword evidence="15" id="KW-1185">Reference proteome</keyword>
<evidence type="ECO:0000256" key="8">
    <source>
        <dbReference type="ARBA" id="ARBA00022833"/>
    </source>
</evidence>
<dbReference type="PANTHER" id="PTHR10782:SF94">
    <property type="entry name" value="SUPPRESSOR OF VARIEGATION 2-10, ISOFORM I"/>
    <property type="match status" value="1"/>
</dbReference>
<dbReference type="FunFam" id="3.30.40.10:FF:000247">
    <property type="entry name" value="Uncharacterized protein, isoform B"/>
    <property type="match status" value="1"/>
</dbReference>
<evidence type="ECO:0000256" key="5">
    <source>
        <dbReference type="ARBA" id="ARBA00022723"/>
    </source>
</evidence>
<dbReference type="InterPro" id="IPR023321">
    <property type="entry name" value="PINIT"/>
</dbReference>
<feature type="compositionally biased region" description="Acidic residues" evidence="11">
    <location>
        <begin position="456"/>
        <end position="466"/>
    </location>
</feature>
<proteinExistence type="inferred from homology"/>
<keyword evidence="7" id="KW-0833">Ubl conjugation pathway</keyword>
<dbReference type="AlphaFoldDB" id="A0AAE1QCH5"/>
<evidence type="ECO:0000313" key="14">
    <source>
        <dbReference type="EMBL" id="KAK4324076.1"/>
    </source>
</evidence>
<dbReference type="FunFam" id="2.60.120.780:FF:000001">
    <property type="entry name" value="E3 SUMO-protein ligase PIAS2 isoform X1"/>
    <property type="match status" value="1"/>
</dbReference>
<comment type="pathway">
    <text evidence="2">Protein modification; protein sumoylation.</text>
</comment>
<keyword evidence="6 10" id="KW-0863">Zinc-finger</keyword>
<feature type="domain" description="PINIT" evidence="13">
    <location>
        <begin position="141"/>
        <end position="305"/>
    </location>
</feature>
<keyword evidence="9" id="KW-0539">Nucleus</keyword>
<keyword evidence="4" id="KW-0808">Transferase</keyword>
<dbReference type="Gene3D" id="3.30.40.10">
    <property type="entry name" value="Zinc/RING finger domain, C3HC4 (zinc finger)"/>
    <property type="match status" value="1"/>
</dbReference>
<gene>
    <name evidence="14" type="ORF">Pmani_005261</name>
</gene>